<feature type="transmembrane region" description="Helical" evidence="1">
    <location>
        <begin position="40"/>
        <end position="59"/>
    </location>
</feature>
<reference evidence="2 3" key="1">
    <citation type="journal article" date="2018" name="J. Microbiol.">
        <title>Bacillus spongiae sp. nov., isolated from sponge of Jeju Island.</title>
        <authorList>
            <person name="Lee G.E."/>
            <person name="Im W.T."/>
            <person name="Park J.S."/>
        </authorList>
    </citation>
    <scope>NUCLEOTIDE SEQUENCE [LARGE SCALE GENOMIC DNA]</scope>
    <source>
        <strain evidence="2 3">135PIL107-10</strain>
    </source>
</reference>
<comment type="caution">
    <text evidence="2">The sequence shown here is derived from an EMBL/GenBank/DDBJ whole genome shotgun (WGS) entry which is preliminary data.</text>
</comment>
<dbReference type="Proteomes" id="UP001312865">
    <property type="component" value="Unassembled WGS sequence"/>
</dbReference>
<evidence type="ECO:0000313" key="2">
    <source>
        <dbReference type="EMBL" id="MEI5909662.1"/>
    </source>
</evidence>
<keyword evidence="1" id="KW-1133">Transmembrane helix</keyword>
<protein>
    <recommendedName>
        <fullName evidence="4">DUF4181 domain-containing protein</fullName>
    </recommendedName>
</protein>
<sequence length="94" mass="11081">MKKNASLEKSKWVIFRNITLATILLISARYLFDESSFNDYIGWFVMIIFWIVKGLFDFIEQKRKGDKKSMIGSLIFVIVGFSILLWQSIKFISF</sequence>
<evidence type="ECO:0008006" key="4">
    <source>
        <dbReference type="Google" id="ProtNLM"/>
    </source>
</evidence>
<keyword evidence="1" id="KW-0472">Membrane</keyword>
<accession>A0ABU8HK82</accession>
<dbReference type="RefSeq" id="WP_336589105.1">
    <property type="nucleotide sequence ID" value="NZ_JBBAXC010000034.1"/>
</dbReference>
<keyword evidence="3" id="KW-1185">Reference proteome</keyword>
<name>A0ABU8HK82_9BACI</name>
<evidence type="ECO:0000256" key="1">
    <source>
        <dbReference type="SAM" id="Phobius"/>
    </source>
</evidence>
<keyword evidence="1" id="KW-0812">Transmembrane</keyword>
<gene>
    <name evidence="2" type="ORF">WAK64_21950</name>
</gene>
<organism evidence="2 3">
    <name type="scientific">Bacillus spongiae</name>
    <dbReference type="NCBI Taxonomy" id="2683610"/>
    <lineage>
        <taxon>Bacteria</taxon>
        <taxon>Bacillati</taxon>
        <taxon>Bacillota</taxon>
        <taxon>Bacilli</taxon>
        <taxon>Bacillales</taxon>
        <taxon>Bacillaceae</taxon>
        <taxon>Bacillus</taxon>
    </lineage>
</organism>
<evidence type="ECO:0000313" key="3">
    <source>
        <dbReference type="Proteomes" id="UP001312865"/>
    </source>
</evidence>
<feature type="transmembrane region" description="Helical" evidence="1">
    <location>
        <begin position="12"/>
        <end position="28"/>
    </location>
</feature>
<proteinExistence type="predicted"/>
<dbReference type="EMBL" id="JBBAXC010000034">
    <property type="protein sequence ID" value="MEI5909662.1"/>
    <property type="molecule type" value="Genomic_DNA"/>
</dbReference>
<feature type="transmembrane region" description="Helical" evidence="1">
    <location>
        <begin position="71"/>
        <end position="89"/>
    </location>
</feature>